<dbReference type="GO" id="GO:0019464">
    <property type="term" value="P:glycine decarboxylation via glycine cleavage system"/>
    <property type="evidence" value="ECO:0007669"/>
    <property type="project" value="UniProtKB-UniRule"/>
</dbReference>
<dbReference type="GO" id="GO:0009249">
    <property type="term" value="P:protein lipoylation"/>
    <property type="evidence" value="ECO:0007669"/>
    <property type="project" value="TreeGrafter"/>
</dbReference>
<reference evidence="6 9" key="3">
    <citation type="submission" date="2019-08" db="EMBL/GenBank/DDBJ databases">
        <title>Complete genome sequence of Rhodanobacter glycinis strain T01E-68 isolated from tomato root.</title>
        <authorList>
            <person name="Weon H.-Y."/>
            <person name="Lee S.A."/>
        </authorList>
    </citation>
    <scope>NUCLEOTIDE SEQUENCE [LARGE SCALE GENOMIC DNA]</scope>
    <source>
        <strain evidence="6 9">T01E-68</strain>
    </source>
</reference>
<keyword evidence="8" id="KW-1185">Reference proteome</keyword>
<dbReference type="HAMAP" id="MF_00272">
    <property type="entry name" value="GcvH"/>
    <property type="match status" value="1"/>
</dbReference>
<name>A0A1I4D546_9GAMM</name>
<comment type="cofactor">
    <cofactor evidence="3">
        <name>(R)-lipoate</name>
        <dbReference type="ChEBI" id="CHEBI:83088"/>
    </cofactor>
    <text evidence="3">Binds 1 lipoyl cofactor covalently.</text>
</comment>
<dbReference type="CDD" id="cd06848">
    <property type="entry name" value="GCS_H"/>
    <property type="match status" value="1"/>
</dbReference>
<dbReference type="NCBIfam" id="TIGR00527">
    <property type="entry name" value="gcvH"/>
    <property type="match status" value="1"/>
</dbReference>
<evidence type="ECO:0000313" key="7">
    <source>
        <dbReference type="EMBL" id="SFK88718.1"/>
    </source>
</evidence>
<accession>A0A1I4D546</accession>
<dbReference type="GO" id="GO:0005960">
    <property type="term" value="C:glycine cleavage complex"/>
    <property type="evidence" value="ECO:0007669"/>
    <property type="project" value="InterPro"/>
</dbReference>
<evidence type="ECO:0000256" key="3">
    <source>
        <dbReference type="HAMAP-Rule" id="MF_00272"/>
    </source>
</evidence>
<evidence type="ECO:0000256" key="4">
    <source>
        <dbReference type="PIRSR" id="PIRSR617453-50"/>
    </source>
</evidence>
<dbReference type="Gene3D" id="2.40.50.100">
    <property type="match status" value="1"/>
</dbReference>
<dbReference type="EMBL" id="CP042807">
    <property type="protein sequence ID" value="QEE23709.1"/>
    <property type="molecule type" value="Genomic_DNA"/>
</dbReference>
<dbReference type="Proteomes" id="UP000321807">
    <property type="component" value="Chromosome"/>
</dbReference>
<dbReference type="NCBIfam" id="NF002270">
    <property type="entry name" value="PRK01202.1"/>
    <property type="match status" value="1"/>
</dbReference>
<dbReference type="KEGG" id="rgl:CS053_03665"/>
<dbReference type="InterPro" id="IPR011053">
    <property type="entry name" value="Single_hybrid_motif"/>
</dbReference>
<evidence type="ECO:0000259" key="5">
    <source>
        <dbReference type="PROSITE" id="PS50968"/>
    </source>
</evidence>
<dbReference type="RefSeq" id="WP_008208509.1">
    <property type="nucleotide sequence ID" value="NZ_CP042807.1"/>
</dbReference>
<feature type="domain" description="Lipoyl-binding" evidence="5">
    <location>
        <begin position="24"/>
        <end position="106"/>
    </location>
</feature>
<organism evidence="7 8">
    <name type="scientific">Rhodanobacter glycinis</name>
    <dbReference type="NCBI Taxonomy" id="582702"/>
    <lineage>
        <taxon>Bacteria</taxon>
        <taxon>Pseudomonadati</taxon>
        <taxon>Pseudomonadota</taxon>
        <taxon>Gammaproteobacteria</taxon>
        <taxon>Lysobacterales</taxon>
        <taxon>Rhodanobacteraceae</taxon>
        <taxon>Rhodanobacter</taxon>
    </lineage>
</organism>
<dbReference type="AlphaFoldDB" id="A0A1I4D546"/>
<gene>
    <name evidence="3 6" type="primary">gcvH</name>
    <name evidence="6" type="ORF">CS053_03665</name>
    <name evidence="7" type="ORF">SAMN05192579_10893</name>
</gene>
<evidence type="ECO:0000256" key="1">
    <source>
        <dbReference type="ARBA" id="ARBA00009249"/>
    </source>
</evidence>
<evidence type="ECO:0000256" key="2">
    <source>
        <dbReference type="ARBA" id="ARBA00022823"/>
    </source>
</evidence>
<dbReference type="InterPro" id="IPR003016">
    <property type="entry name" value="2-oxoA_DH_lipoyl-BS"/>
</dbReference>
<feature type="modified residue" description="N6-lipoyllysine" evidence="3 4">
    <location>
        <position position="65"/>
    </location>
</feature>
<keyword evidence="2 3" id="KW-0450">Lipoyl</keyword>
<dbReference type="InterPro" id="IPR017453">
    <property type="entry name" value="GCV_H_sub"/>
</dbReference>
<dbReference type="PROSITE" id="PS50968">
    <property type="entry name" value="BIOTINYL_LIPOYL"/>
    <property type="match status" value="1"/>
</dbReference>
<sequence length="131" mass="14216">MSEIPGDLKFLKSHEWARVEDDGLVRVGISDHAQGQLGDLVYVELPEVGASVQAGNGAVVLESVKAASDIYSPVSGEVVEVNEALSDKPEIINEDAYGDGWIFTVRMSDRAELDELLDADAYAELIENEDH</sequence>
<dbReference type="GO" id="GO:0005829">
    <property type="term" value="C:cytosol"/>
    <property type="evidence" value="ECO:0007669"/>
    <property type="project" value="TreeGrafter"/>
</dbReference>
<proteinExistence type="inferred from homology"/>
<dbReference type="PROSITE" id="PS00189">
    <property type="entry name" value="LIPOYL"/>
    <property type="match status" value="1"/>
</dbReference>
<dbReference type="PANTHER" id="PTHR11715:SF3">
    <property type="entry name" value="GLYCINE CLEAVAGE SYSTEM H PROTEIN-RELATED"/>
    <property type="match status" value="1"/>
</dbReference>
<comment type="similarity">
    <text evidence="1 3">Belongs to the GcvH family.</text>
</comment>
<dbReference type="InterPro" id="IPR002930">
    <property type="entry name" value="GCV_H"/>
</dbReference>
<reference evidence="7" key="1">
    <citation type="submission" date="2016-10" db="EMBL/GenBank/DDBJ databases">
        <authorList>
            <person name="de Groot N.N."/>
        </authorList>
    </citation>
    <scope>NUCLEOTIDE SEQUENCE [LARGE SCALE GENOMIC DNA]</scope>
    <source>
        <strain evidence="7">MO64</strain>
    </source>
</reference>
<dbReference type="InterPro" id="IPR000089">
    <property type="entry name" value="Biotin_lipoyl"/>
</dbReference>
<comment type="subunit">
    <text evidence="3">The glycine cleavage system is composed of four proteins: P, T, L and H.</text>
</comment>
<dbReference type="InterPro" id="IPR033753">
    <property type="entry name" value="GCV_H/Fam206"/>
</dbReference>
<dbReference type="PANTHER" id="PTHR11715">
    <property type="entry name" value="GLYCINE CLEAVAGE SYSTEM H PROTEIN"/>
    <property type="match status" value="1"/>
</dbReference>
<evidence type="ECO:0000313" key="9">
    <source>
        <dbReference type="Proteomes" id="UP000321807"/>
    </source>
</evidence>
<protein>
    <recommendedName>
        <fullName evidence="3">Glycine cleavage system H protein</fullName>
    </recommendedName>
</protein>
<dbReference type="SUPFAM" id="SSF51230">
    <property type="entry name" value="Single hybrid motif"/>
    <property type="match status" value="1"/>
</dbReference>
<dbReference type="Proteomes" id="UP000198725">
    <property type="component" value="Unassembled WGS sequence"/>
</dbReference>
<dbReference type="EMBL" id="FOSR01000008">
    <property type="protein sequence ID" value="SFK88718.1"/>
    <property type="molecule type" value="Genomic_DNA"/>
</dbReference>
<reference evidence="8" key="2">
    <citation type="submission" date="2016-10" db="EMBL/GenBank/DDBJ databases">
        <authorList>
            <person name="Varghese N."/>
            <person name="Submissions S."/>
        </authorList>
    </citation>
    <scope>NUCLEOTIDE SEQUENCE [LARGE SCALE GENOMIC DNA]</scope>
    <source>
        <strain evidence="8">MO64</strain>
    </source>
</reference>
<dbReference type="Pfam" id="PF01597">
    <property type="entry name" value="GCV_H"/>
    <property type="match status" value="1"/>
</dbReference>
<evidence type="ECO:0000313" key="6">
    <source>
        <dbReference type="EMBL" id="QEE23709.1"/>
    </source>
</evidence>
<evidence type="ECO:0000313" key="8">
    <source>
        <dbReference type="Proteomes" id="UP000198725"/>
    </source>
</evidence>
<comment type="function">
    <text evidence="3">The glycine cleavage system catalyzes the degradation of glycine. The H protein shuttles the methylamine group of glycine from the P protein to the T protein.</text>
</comment>